<evidence type="ECO:0000313" key="1">
    <source>
        <dbReference type="EMBL" id="CAN0420603.1"/>
    </source>
</evidence>
<evidence type="ECO:0000313" key="2">
    <source>
        <dbReference type="Proteomes" id="UP001162501"/>
    </source>
</evidence>
<proteinExistence type="predicted"/>
<dbReference type="EMBL" id="OX596087">
    <property type="protein sequence ID" value="CAN0420603.1"/>
    <property type="molecule type" value="Genomic_DNA"/>
</dbReference>
<gene>
    <name evidence="1" type="ORF">MRATA1EN22A_LOCUS18251</name>
</gene>
<dbReference type="Proteomes" id="UP001162501">
    <property type="component" value="Chromosome 3"/>
</dbReference>
<sequence>MLLLLSSLLVPLIFYYNTYRPLNQFRNVINIYLTKLDVLKPEFPRHYLELTTYLLVFRKYPSNMKLHQKLIRTISVDRNITSKAEFIQPHALINFQLIKIKYKGAVSQSS</sequence>
<organism evidence="1 2">
    <name type="scientific">Rangifer tarandus platyrhynchus</name>
    <name type="common">Svalbard reindeer</name>
    <dbReference type="NCBI Taxonomy" id="3082113"/>
    <lineage>
        <taxon>Eukaryota</taxon>
        <taxon>Metazoa</taxon>
        <taxon>Chordata</taxon>
        <taxon>Craniata</taxon>
        <taxon>Vertebrata</taxon>
        <taxon>Euteleostomi</taxon>
        <taxon>Mammalia</taxon>
        <taxon>Eutheria</taxon>
        <taxon>Laurasiatheria</taxon>
        <taxon>Artiodactyla</taxon>
        <taxon>Ruminantia</taxon>
        <taxon>Pecora</taxon>
        <taxon>Cervidae</taxon>
        <taxon>Odocoileinae</taxon>
        <taxon>Rangifer</taxon>
    </lineage>
</organism>
<reference evidence="1" key="1">
    <citation type="submission" date="2023-05" db="EMBL/GenBank/DDBJ databases">
        <authorList>
            <consortium name="ELIXIR-Norway"/>
        </authorList>
    </citation>
    <scope>NUCLEOTIDE SEQUENCE</scope>
</reference>
<reference evidence="1" key="2">
    <citation type="submission" date="2025-03" db="EMBL/GenBank/DDBJ databases">
        <authorList>
            <consortium name="ELIXIR-Norway"/>
            <consortium name="Elixir Norway"/>
        </authorList>
    </citation>
    <scope>NUCLEOTIDE SEQUENCE</scope>
</reference>
<accession>A0AC59ZIF7</accession>
<protein>
    <submittedName>
        <fullName evidence="1">Uncharacterized protein</fullName>
    </submittedName>
</protein>
<name>A0AC59ZIF7_RANTA</name>